<evidence type="ECO:0000259" key="1">
    <source>
        <dbReference type="Pfam" id="PF00385"/>
    </source>
</evidence>
<feature type="non-terminal residue" evidence="3">
    <location>
        <position position="1"/>
    </location>
</feature>
<dbReference type="EMBL" id="JAMSHJ010000002">
    <property type="protein sequence ID" value="KAI5432863.1"/>
    <property type="molecule type" value="Genomic_DNA"/>
</dbReference>
<feature type="domain" description="Tf2-1-like SH3-like" evidence="2">
    <location>
        <begin position="2"/>
        <end position="33"/>
    </location>
</feature>
<dbReference type="Proteomes" id="UP001058974">
    <property type="component" value="Chromosome 2"/>
</dbReference>
<evidence type="ECO:0000313" key="4">
    <source>
        <dbReference type="Proteomes" id="UP001058974"/>
    </source>
</evidence>
<name>A0A9D5B3U6_PEA</name>
<dbReference type="AlphaFoldDB" id="A0A9D5B3U6"/>
<comment type="caution">
    <text evidence="3">The sequence shown here is derived from an EMBL/GenBank/DDBJ whole genome shotgun (WGS) entry which is preliminary data.</text>
</comment>
<dbReference type="Pfam" id="PF00385">
    <property type="entry name" value="Chromo"/>
    <property type="match status" value="1"/>
</dbReference>
<keyword evidence="4" id="KW-1185">Reference proteome</keyword>
<gene>
    <name evidence="3" type="ORF">KIW84_020247</name>
</gene>
<accession>A0A9D5B3U6</accession>
<reference evidence="3 4" key="1">
    <citation type="journal article" date="2022" name="Nat. Genet.">
        <title>Improved pea reference genome and pan-genome highlight genomic features and evolutionary characteristics.</title>
        <authorList>
            <person name="Yang T."/>
            <person name="Liu R."/>
            <person name="Luo Y."/>
            <person name="Hu S."/>
            <person name="Wang D."/>
            <person name="Wang C."/>
            <person name="Pandey M.K."/>
            <person name="Ge S."/>
            <person name="Xu Q."/>
            <person name="Li N."/>
            <person name="Li G."/>
            <person name="Huang Y."/>
            <person name="Saxena R.K."/>
            <person name="Ji Y."/>
            <person name="Li M."/>
            <person name="Yan X."/>
            <person name="He Y."/>
            <person name="Liu Y."/>
            <person name="Wang X."/>
            <person name="Xiang C."/>
            <person name="Varshney R.K."/>
            <person name="Ding H."/>
            <person name="Gao S."/>
            <person name="Zong X."/>
        </authorList>
    </citation>
    <scope>NUCLEOTIDE SEQUENCE [LARGE SCALE GENOMIC DNA]</scope>
    <source>
        <strain evidence="3 4">cv. Zhongwan 6</strain>
    </source>
</reference>
<dbReference type="Pfam" id="PF24626">
    <property type="entry name" value="SH3_Tf2-1"/>
    <property type="match status" value="1"/>
</dbReference>
<evidence type="ECO:0000259" key="2">
    <source>
        <dbReference type="Pfam" id="PF24626"/>
    </source>
</evidence>
<dbReference type="SUPFAM" id="SSF54160">
    <property type="entry name" value="Chromo domain-like"/>
    <property type="match status" value="1"/>
</dbReference>
<dbReference type="InterPro" id="IPR023780">
    <property type="entry name" value="Chromo_domain"/>
</dbReference>
<protein>
    <recommendedName>
        <fullName evidence="5">Chromo domain-containing protein</fullName>
    </recommendedName>
</protein>
<sequence length="161" mass="17843">RISARVGPVAYKLELPSHAKIHDVFHCSLLKLYKGPIPPHILQLPPDSIDNSPVVSPLVILDTRIVDTAGVPCKQVLVQWNGLPPEDTSWELWDDLKQHYNLEDKVVSDGVGNVMSPIPIDTNVGIGPVATAEDGSVNDTVRRPMRTKKLPSKYKDHIVYK</sequence>
<dbReference type="InterPro" id="IPR016197">
    <property type="entry name" value="Chromo-like_dom_sf"/>
</dbReference>
<dbReference type="Gramene" id="Psat02G0024700-T1">
    <property type="protein sequence ID" value="KAI5432863.1"/>
    <property type="gene ID" value="KIW84_020247"/>
</dbReference>
<feature type="domain" description="Chromo" evidence="1">
    <location>
        <begin position="60"/>
        <end position="99"/>
    </location>
</feature>
<dbReference type="InterPro" id="IPR056924">
    <property type="entry name" value="SH3_Tf2-1"/>
</dbReference>
<organism evidence="3 4">
    <name type="scientific">Pisum sativum</name>
    <name type="common">Garden pea</name>
    <name type="synonym">Lathyrus oleraceus</name>
    <dbReference type="NCBI Taxonomy" id="3888"/>
    <lineage>
        <taxon>Eukaryota</taxon>
        <taxon>Viridiplantae</taxon>
        <taxon>Streptophyta</taxon>
        <taxon>Embryophyta</taxon>
        <taxon>Tracheophyta</taxon>
        <taxon>Spermatophyta</taxon>
        <taxon>Magnoliopsida</taxon>
        <taxon>eudicotyledons</taxon>
        <taxon>Gunneridae</taxon>
        <taxon>Pentapetalae</taxon>
        <taxon>rosids</taxon>
        <taxon>fabids</taxon>
        <taxon>Fabales</taxon>
        <taxon>Fabaceae</taxon>
        <taxon>Papilionoideae</taxon>
        <taxon>50 kb inversion clade</taxon>
        <taxon>NPAAA clade</taxon>
        <taxon>Hologalegina</taxon>
        <taxon>IRL clade</taxon>
        <taxon>Fabeae</taxon>
        <taxon>Lathyrus</taxon>
    </lineage>
</organism>
<proteinExistence type="predicted"/>
<evidence type="ECO:0008006" key="5">
    <source>
        <dbReference type="Google" id="ProtNLM"/>
    </source>
</evidence>
<evidence type="ECO:0000313" key="3">
    <source>
        <dbReference type="EMBL" id="KAI5432863.1"/>
    </source>
</evidence>